<keyword evidence="3" id="KW-1185">Reference proteome</keyword>
<evidence type="ECO:0000259" key="1">
    <source>
        <dbReference type="Pfam" id="PF08818"/>
    </source>
</evidence>
<dbReference type="Pfam" id="PF08818">
    <property type="entry name" value="DUF1801"/>
    <property type="match status" value="1"/>
</dbReference>
<evidence type="ECO:0000313" key="3">
    <source>
        <dbReference type="Proteomes" id="UP000256373"/>
    </source>
</evidence>
<name>A0A3D8YFC6_9BACT</name>
<sequence>MNKPANIDAYINDFPEEIRQRLQDIRSTVKTIVPDAGEAIKYGMPTFVWKGNLVHFAAFKNHIGFYPAPADPAGFEIDLSAYKTGKGSIQFPHNQALPLHIIIAITKWRVKKMITA</sequence>
<dbReference type="AlphaFoldDB" id="A0A3D8YFC6"/>
<dbReference type="RefSeq" id="WP_115829870.1">
    <property type="nucleotide sequence ID" value="NZ_QNUL01000003.1"/>
</dbReference>
<feature type="domain" description="YdhG-like" evidence="1">
    <location>
        <begin position="19"/>
        <end position="108"/>
    </location>
</feature>
<organism evidence="2 3">
    <name type="scientific">Dyadobacter luteus</name>
    <dbReference type="NCBI Taxonomy" id="2259619"/>
    <lineage>
        <taxon>Bacteria</taxon>
        <taxon>Pseudomonadati</taxon>
        <taxon>Bacteroidota</taxon>
        <taxon>Cytophagia</taxon>
        <taxon>Cytophagales</taxon>
        <taxon>Spirosomataceae</taxon>
        <taxon>Dyadobacter</taxon>
    </lineage>
</organism>
<dbReference type="SUPFAM" id="SSF159888">
    <property type="entry name" value="YdhG-like"/>
    <property type="match status" value="1"/>
</dbReference>
<gene>
    <name evidence="2" type="ORF">DSL64_06610</name>
</gene>
<dbReference type="OrthoDB" id="115213at2"/>
<dbReference type="EMBL" id="QNUL01000003">
    <property type="protein sequence ID" value="REA63282.1"/>
    <property type="molecule type" value="Genomic_DNA"/>
</dbReference>
<reference evidence="2 3" key="1">
    <citation type="submission" date="2018-07" db="EMBL/GenBank/DDBJ databases">
        <title>Dyadobacter roseus sp. nov., isolated from rose rhizosphere soil.</title>
        <authorList>
            <person name="Chen L."/>
        </authorList>
    </citation>
    <scope>NUCLEOTIDE SEQUENCE [LARGE SCALE GENOMIC DNA]</scope>
    <source>
        <strain evidence="2 3">RS19</strain>
    </source>
</reference>
<protein>
    <recommendedName>
        <fullName evidence="1">YdhG-like domain-containing protein</fullName>
    </recommendedName>
</protein>
<proteinExistence type="predicted"/>
<comment type="caution">
    <text evidence="2">The sequence shown here is derived from an EMBL/GenBank/DDBJ whole genome shotgun (WGS) entry which is preliminary data.</text>
</comment>
<dbReference type="Gene3D" id="3.90.1150.200">
    <property type="match status" value="1"/>
</dbReference>
<accession>A0A3D8YFC6</accession>
<dbReference type="InterPro" id="IPR014922">
    <property type="entry name" value="YdhG-like"/>
</dbReference>
<dbReference type="Proteomes" id="UP000256373">
    <property type="component" value="Unassembled WGS sequence"/>
</dbReference>
<evidence type="ECO:0000313" key="2">
    <source>
        <dbReference type="EMBL" id="REA63282.1"/>
    </source>
</evidence>